<gene>
    <name evidence="1" type="primary">f-156-1</name>
</gene>
<proteinExistence type="evidence at transcript level"/>
<organism evidence="1">
    <name type="scientific">Ceratopteris thalictroides</name>
    <dbReference type="NCBI Taxonomy" id="29596"/>
    <lineage>
        <taxon>Eukaryota</taxon>
        <taxon>Viridiplantae</taxon>
        <taxon>Streptophyta</taxon>
        <taxon>Embryophyta</taxon>
        <taxon>Tracheophyta</taxon>
        <taxon>Polypodiopsida</taxon>
        <taxon>Polypodiidae</taxon>
        <taxon>Polypodiales</taxon>
        <taxon>Pteridineae</taxon>
        <taxon>Pteridaceae</taxon>
        <taxon>Parkerioideae</taxon>
        <taxon>Ceratopteris</taxon>
    </lineage>
</organism>
<dbReference type="AlphaFoldDB" id="Q4VDD0"/>
<sequence length="61" mass="7048">YRYIFQIRTWSLPDISGESKVLWKIEVKLVLGRSSFFLSVLSSKSIFIGTLMQALDCFLSE</sequence>
<name>Q4VDD0_9MONI</name>
<feature type="non-terminal residue" evidence="1">
    <location>
        <position position="1"/>
    </location>
</feature>
<evidence type="ECO:0000313" key="1">
    <source>
        <dbReference type="EMBL" id="AAY17054.1"/>
    </source>
</evidence>
<reference evidence="1" key="1">
    <citation type="journal article" date="2005" name="Plant Cell">
        <title>Antiquity of microRNAs and their targets in land plants.</title>
        <authorList>
            <person name="Axtell M.J."/>
            <person name="Bartel D.P."/>
        </authorList>
    </citation>
    <scope>NUCLEOTIDE SEQUENCE</scope>
</reference>
<accession>Q4VDD0</accession>
<dbReference type="EMBL" id="AY974154">
    <property type="protein sequence ID" value="AAY17054.1"/>
    <property type="molecule type" value="mRNA"/>
</dbReference>
<protein>
    <submittedName>
        <fullName evidence="1">F-156-1_1</fullName>
    </submittedName>
</protein>